<evidence type="ECO:0000313" key="3">
    <source>
        <dbReference type="Proteomes" id="UP000503336"/>
    </source>
</evidence>
<dbReference type="KEGG" id="hdh:G5B40_08930"/>
<sequence length="702" mass="75656">MRIGPIRATLALSLSLFFTTPIGAAAQPAPPAPGYSGVGLFQMPTLHAAERQAARRAASGDFAGAAAALDQLAQRFQGAARLQADRAVLAAAMGQDNVAFDALARAVALGLSDLDALLARPPLDRLAAEPRIAALLAAAPAPVPAAAPPPPARVDTGEALVSTANTYWSAADERLVARFEMLDAMRRFQIRDGKLEGPFKTLQSWVARGQAAGNVGDLYDNRDGGHSPLSRRKPTQISNVVYSAEAKAAGVHYGLNTQILFNRITIGNSSTAIQGSNWRSQPRLALTSPDGVAQLWRLYAANHIYVFPEHRDHDPVTPPTGATGPDAKPGHGDLFPANTPYMLISQGSSGSDRPVLEALRAILAAFRPDVKTFLEERDLIAPTLQQIFRRGQKGILDDAAYLSPAAHPVVSDPDRIEIGRMISLANTLRVEDVPPVVVIQVEEEDTGAGIAILLGADSAADERLFDSPSAIARLWRGAGYTRRYVIGTTGTIDPNGRALKFHWRLTQNDLERVTIRPLDEAGTRAEITVRWGGPTPETLRPDITSPRVDIAVIADNGAELSAPAFFSVLYPSHETRVYEGEGDDARLVSIDHGADRGKRRYVDPMIWPRRDWSDVLDYDVEGRLLGWTRSRGKSETRFTRDGLLVREVDAEGRPLRAEAIEYGVEAARPGVPALVEIPTGKEFLYEYDGPGDLTGEAVPAPG</sequence>
<feature type="chain" id="PRO_5029642669" evidence="1">
    <location>
        <begin position="25"/>
        <end position="702"/>
    </location>
</feature>
<protein>
    <submittedName>
        <fullName evidence="2">Uncharacterized protein</fullName>
    </submittedName>
</protein>
<feature type="signal peptide" evidence="1">
    <location>
        <begin position="1"/>
        <end position="24"/>
    </location>
</feature>
<dbReference type="EMBL" id="CP049056">
    <property type="protein sequence ID" value="QIE55568.1"/>
    <property type="molecule type" value="Genomic_DNA"/>
</dbReference>
<gene>
    <name evidence="2" type="ORF">G5B40_08930</name>
</gene>
<evidence type="ECO:0000256" key="1">
    <source>
        <dbReference type="SAM" id="SignalP"/>
    </source>
</evidence>
<keyword evidence="1" id="KW-0732">Signal</keyword>
<evidence type="ECO:0000313" key="2">
    <source>
        <dbReference type="EMBL" id="QIE55568.1"/>
    </source>
</evidence>
<reference evidence="2 3" key="1">
    <citation type="submission" date="2020-02" db="EMBL/GenBank/DDBJ databases">
        <title>complete genome sequence of Rhodobacteraceae bacterium.</title>
        <authorList>
            <person name="Park J."/>
            <person name="Kim Y.-S."/>
            <person name="Kim K.-H."/>
        </authorList>
    </citation>
    <scope>NUCLEOTIDE SEQUENCE [LARGE SCALE GENOMIC DNA]</scope>
    <source>
        <strain evidence="2 3">RR4-56</strain>
    </source>
</reference>
<keyword evidence="3" id="KW-1185">Reference proteome</keyword>
<name>A0A7L5BXJ6_9RHOB</name>
<dbReference type="RefSeq" id="WP_165097668.1">
    <property type="nucleotide sequence ID" value="NZ_CP049056.1"/>
</dbReference>
<accession>A0A7L5BXJ6</accession>
<proteinExistence type="predicted"/>
<dbReference type="AlphaFoldDB" id="A0A7L5BXJ6"/>
<organism evidence="2 3">
    <name type="scientific">Pikeienuella piscinae</name>
    <dbReference type="NCBI Taxonomy" id="2748098"/>
    <lineage>
        <taxon>Bacteria</taxon>
        <taxon>Pseudomonadati</taxon>
        <taxon>Pseudomonadota</taxon>
        <taxon>Alphaproteobacteria</taxon>
        <taxon>Rhodobacterales</taxon>
        <taxon>Paracoccaceae</taxon>
        <taxon>Pikeienuella</taxon>
    </lineage>
</organism>
<dbReference type="Proteomes" id="UP000503336">
    <property type="component" value="Chromosome"/>
</dbReference>